<dbReference type="EMBL" id="JAVDPF010000012">
    <property type="protein sequence ID" value="KAL1878404.1"/>
    <property type="molecule type" value="Genomic_DNA"/>
</dbReference>
<accession>A0ABR3XS66</accession>
<sequence length="230" mass="25425">MKAEEPSPSLVYGSPSGLEVGDKLDSLQSQPNHCKPTSLAHPRLKNLDILSYQDAPADPFPCLWEPSSGSKPLLQILPPREKVFDLLMIFDSQARCFQYIPNKLATPEISAFLENLNVSAERNPRMLALILAAMAHALQFEVSRKDMSGVAMRETDKELMQADIYVAASMHALRLSSFMNRPTLPAVHTLLLIGAYLVNSGRGWDCIRILNIWIQELTRESVASAATHGG</sequence>
<evidence type="ECO:0000256" key="5">
    <source>
        <dbReference type="SAM" id="MobiDB-lite"/>
    </source>
</evidence>
<keyword evidence="4" id="KW-0539">Nucleus</keyword>
<keyword evidence="6" id="KW-0269">Exonuclease</keyword>
<dbReference type="InterPro" id="IPR050613">
    <property type="entry name" value="Sec_Metabolite_Reg"/>
</dbReference>
<dbReference type="PANTHER" id="PTHR31001:SF81">
    <property type="entry name" value="ZN(II)2CYS6 TRANSCRIPTION FACTOR"/>
    <property type="match status" value="1"/>
</dbReference>
<keyword evidence="6" id="KW-0540">Nuclease</keyword>
<evidence type="ECO:0000256" key="4">
    <source>
        <dbReference type="ARBA" id="ARBA00023242"/>
    </source>
</evidence>
<name>A0ABR3XS66_9EURO</name>
<evidence type="ECO:0000313" key="6">
    <source>
        <dbReference type="EMBL" id="KAL1878404.1"/>
    </source>
</evidence>
<protein>
    <submittedName>
        <fullName evidence="6">3'-5' RNA exonuclease complex component</fullName>
        <ecNumber evidence="6">3.1.13.1</ecNumber>
    </submittedName>
</protein>
<evidence type="ECO:0000256" key="3">
    <source>
        <dbReference type="ARBA" id="ARBA00023163"/>
    </source>
</evidence>
<keyword evidence="2" id="KW-0805">Transcription regulation</keyword>
<comment type="caution">
    <text evidence="6">The sequence shown here is derived from an EMBL/GenBank/DDBJ whole genome shotgun (WGS) entry which is preliminary data.</text>
</comment>
<keyword evidence="3" id="KW-0804">Transcription</keyword>
<keyword evidence="6" id="KW-0378">Hydrolase</keyword>
<proteinExistence type="predicted"/>
<feature type="region of interest" description="Disordered" evidence="5">
    <location>
        <begin position="1"/>
        <end position="38"/>
    </location>
</feature>
<gene>
    <name evidence="6" type="primary">MSU1_1</name>
    <name evidence="6" type="ORF">Plec18167_004476</name>
</gene>
<comment type="subcellular location">
    <subcellularLocation>
        <location evidence="1">Nucleus</location>
    </subcellularLocation>
</comment>
<dbReference type="GO" id="GO:0008859">
    <property type="term" value="F:exoribonuclease II activity"/>
    <property type="evidence" value="ECO:0007669"/>
    <property type="project" value="UniProtKB-EC"/>
</dbReference>
<organism evidence="6 7">
    <name type="scientific">Paecilomyces lecythidis</name>
    <dbReference type="NCBI Taxonomy" id="3004212"/>
    <lineage>
        <taxon>Eukaryota</taxon>
        <taxon>Fungi</taxon>
        <taxon>Dikarya</taxon>
        <taxon>Ascomycota</taxon>
        <taxon>Pezizomycotina</taxon>
        <taxon>Eurotiomycetes</taxon>
        <taxon>Eurotiomycetidae</taxon>
        <taxon>Eurotiales</taxon>
        <taxon>Thermoascaceae</taxon>
        <taxon>Paecilomyces</taxon>
    </lineage>
</organism>
<evidence type="ECO:0000256" key="1">
    <source>
        <dbReference type="ARBA" id="ARBA00004123"/>
    </source>
</evidence>
<evidence type="ECO:0000256" key="2">
    <source>
        <dbReference type="ARBA" id="ARBA00023015"/>
    </source>
</evidence>
<keyword evidence="7" id="KW-1185">Reference proteome</keyword>
<reference evidence="6 7" key="1">
    <citation type="journal article" date="2024" name="IMA Fungus">
        <title>IMA Genome - F19 : A genome assembly and annotation guide to empower mycologists, including annotated draft genome sequences of Ceratocystis pirilliformis, Diaporthe australafricana, Fusarium ophioides, Paecilomyces lecythidis, and Sporothrix stenoceras.</title>
        <authorList>
            <person name="Aylward J."/>
            <person name="Wilson A.M."/>
            <person name="Visagie C.M."/>
            <person name="Spraker J."/>
            <person name="Barnes I."/>
            <person name="Buitendag C."/>
            <person name="Ceriani C."/>
            <person name="Del Mar Angel L."/>
            <person name="du Plessis D."/>
            <person name="Fuchs T."/>
            <person name="Gasser K."/>
            <person name="Kramer D."/>
            <person name="Li W."/>
            <person name="Munsamy K."/>
            <person name="Piso A."/>
            <person name="Price J.L."/>
            <person name="Sonnekus B."/>
            <person name="Thomas C."/>
            <person name="van der Nest A."/>
            <person name="van Dijk A."/>
            <person name="van Heerden A."/>
            <person name="van Vuuren N."/>
            <person name="Yilmaz N."/>
            <person name="Duong T.A."/>
            <person name="van der Merwe N.A."/>
            <person name="Wingfield M.J."/>
            <person name="Wingfield B.D."/>
        </authorList>
    </citation>
    <scope>NUCLEOTIDE SEQUENCE [LARGE SCALE GENOMIC DNA]</scope>
    <source>
        <strain evidence="6 7">CMW 18167</strain>
    </source>
</reference>
<dbReference type="Proteomes" id="UP001583193">
    <property type="component" value="Unassembled WGS sequence"/>
</dbReference>
<evidence type="ECO:0000313" key="7">
    <source>
        <dbReference type="Proteomes" id="UP001583193"/>
    </source>
</evidence>
<dbReference type="PANTHER" id="PTHR31001">
    <property type="entry name" value="UNCHARACTERIZED TRANSCRIPTIONAL REGULATORY PROTEIN"/>
    <property type="match status" value="1"/>
</dbReference>
<dbReference type="EC" id="3.1.13.1" evidence="6"/>